<evidence type="ECO:0000313" key="2">
    <source>
        <dbReference type="Proteomes" id="UP000276282"/>
    </source>
</evidence>
<reference evidence="1 2" key="1">
    <citation type="submission" date="2018-10" db="EMBL/GenBank/DDBJ databases">
        <title>Genomic Encyclopedia of Archaeal and Bacterial Type Strains, Phase II (KMG-II): from individual species to whole genera.</title>
        <authorList>
            <person name="Goeker M."/>
        </authorList>
    </citation>
    <scope>NUCLEOTIDE SEQUENCE [LARGE SCALE GENOMIC DNA]</scope>
    <source>
        <strain evidence="1 2">DSM 19839</strain>
    </source>
</reference>
<sequence length="142" mass="16426">MLLNISYNRPEIKERINKEVGAPFTLLERIKLNGSGSPKLHITSTSIEIHNLLILDSNTNICNIELRPNGIIVMFRSLLETYALIIPYYKLNLYKGKSEEYSVYKDQYFIKIKADSPAIHKFMLKILGYKTDNALPHLEDIR</sequence>
<dbReference type="Proteomes" id="UP000276282">
    <property type="component" value="Unassembled WGS sequence"/>
</dbReference>
<protein>
    <submittedName>
        <fullName evidence="1">Uncharacterized protein</fullName>
    </submittedName>
</protein>
<organism evidence="1 2">
    <name type="scientific">Gillisia mitskevichiae</name>
    <dbReference type="NCBI Taxonomy" id="270921"/>
    <lineage>
        <taxon>Bacteria</taxon>
        <taxon>Pseudomonadati</taxon>
        <taxon>Bacteroidota</taxon>
        <taxon>Flavobacteriia</taxon>
        <taxon>Flavobacteriales</taxon>
        <taxon>Flavobacteriaceae</taxon>
        <taxon>Gillisia</taxon>
    </lineage>
</organism>
<accession>A0A495P2Z2</accession>
<proteinExistence type="predicted"/>
<gene>
    <name evidence="1" type="ORF">BC962_2666</name>
</gene>
<evidence type="ECO:0000313" key="1">
    <source>
        <dbReference type="EMBL" id="RKS44994.1"/>
    </source>
</evidence>
<dbReference type="RefSeq" id="WP_121346649.1">
    <property type="nucleotide sequence ID" value="NZ_RBLG01000004.1"/>
</dbReference>
<keyword evidence="2" id="KW-1185">Reference proteome</keyword>
<dbReference type="OrthoDB" id="1436588at2"/>
<dbReference type="EMBL" id="RBLG01000004">
    <property type="protein sequence ID" value="RKS44994.1"/>
    <property type="molecule type" value="Genomic_DNA"/>
</dbReference>
<dbReference type="AlphaFoldDB" id="A0A495P2Z2"/>
<comment type="caution">
    <text evidence="1">The sequence shown here is derived from an EMBL/GenBank/DDBJ whole genome shotgun (WGS) entry which is preliminary data.</text>
</comment>
<name>A0A495P2Z2_9FLAO</name>